<gene>
    <name evidence="13" type="ORF">ACFOOT_13865</name>
</gene>
<organism evidence="13 14">
    <name type="scientific">Novosphingobium pokkalii</name>
    <dbReference type="NCBI Taxonomy" id="1770194"/>
    <lineage>
        <taxon>Bacteria</taxon>
        <taxon>Pseudomonadati</taxon>
        <taxon>Pseudomonadota</taxon>
        <taxon>Alphaproteobacteria</taxon>
        <taxon>Sphingomonadales</taxon>
        <taxon>Sphingomonadaceae</taxon>
        <taxon>Novosphingobium</taxon>
    </lineage>
</organism>
<dbReference type="SUPFAM" id="SSF51735">
    <property type="entry name" value="NAD(P)-binding Rossmann-fold domains"/>
    <property type="match status" value="1"/>
</dbReference>
<evidence type="ECO:0000256" key="2">
    <source>
        <dbReference type="ARBA" id="ARBA00007870"/>
    </source>
</evidence>
<dbReference type="Gene3D" id="3.40.50.720">
    <property type="entry name" value="NAD(P)-binding Rossmann-like Domain"/>
    <property type="match status" value="1"/>
</dbReference>
<dbReference type="Gene3D" id="1.10.1040.10">
    <property type="entry name" value="N-(1-d-carboxylethyl)-l-norvaline Dehydrogenase, domain 2"/>
    <property type="match status" value="1"/>
</dbReference>
<keyword evidence="7 10" id="KW-0560">Oxidoreductase</keyword>
<dbReference type="InterPro" id="IPR008927">
    <property type="entry name" value="6-PGluconate_DH-like_C_sf"/>
</dbReference>
<evidence type="ECO:0000256" key="9">
    <source>
        <dbReference type="ARBA" id="ARBA00048793"/>
    </source>
</evidence>
<evidence type="ECO:0000256" key="4">
    <source>
        <dbReference type="ARBA" id="ARBA00019465"/>
    </source>
</evidence>
<reference evidence="14" key="1">
    <citation type="journal article" date="2019" name="Int. J. Syst. Evol. Microbiol.">
        <title>The Global Catalogue of Microorganisms (GCM) 10K type strain sequencing project: providing services to taxonomists for standard genome sequencing and annotation.</title>
        <authorList>
            <consortium name="The Broad Institute Genomics Platform"/>
            <consortium name="The Broad Institute Genome Sequencing Center for Infectious Disease"/>
            <person name="Wu L."/>
            <person name="Ma J."/>
        </authorList>
    </citation>
    <scope>NUCLEOTIDE SEQUENCE [LARGE SCALE GENOMIC DNA]</scope>
    <source>
        <strain evidence="14">KCTC 42224</strain>
    </source>
</reference>
<name>A0ABV7V537_9SPHN</name>
<evidence type="ECO:0000259" key="12">
    <source>
        <dbReference type="Pfam" id="PF08546"/>
    </source>
</evidence>
<evidence type="ECO:0000256" key="3">
    <source>
        <dbReference type="ARBA" id="ARBA00013014"/>
    </source>
</evidence>
<dbReference type="InterPro" id="IPR051402">
    <property type="entry name" value="KPR-Related"/>
</dbReference>
<evidence type="ECO:0000259" key="11">
    <source>
        <dbReference type="Pfam" id="PF02558"/>
    </source>
</evidence>
<comment type="caution">
    <text evidence="13">The sequence shown here is derived from an EMBL/GenBank/DDBJ whole genome shotgun (WGS) entry which is preliminary data.</text>
</comment>
<comment type="catalytic activity">
    <reaction evidence="9 10">
        <text>(R)-pantoate + NADP(+) = 2-dehydropantoate + NADPH + H(+)</text>
        <dbReference type="Rhea" id="RHEA:16233"/>
        <dbReference type="ChEBI" id="CHEBI:11561"/>
        <dbReference type="ChEBI" id="CHEBI:15378"/>
        <dbReference type="ChEBI" id="CHEBI:15980"/>
        <dbReference type="ChEBI" id="CHEBI:57783"/>
        <dbReference type="ChEBI" id="CHEBI:58349"/>
        <dbReference type="EC" id="1.1.1.169"/>
    </reaction>
</comment>
<dbReference type="Pfam" id="PF02558">
    <property type="entry name" value="ApbA"/>
    <property type="match status" value="1"/>
</dbReference>
<dbReference type="SUPFAM" id="SSF48179">
    <property type="entry name" value="6-phosphogluconate dehydrogenase C-terminal domain-like"/>
    <property type="match status" value="1"/>
</dbReference>
<dbReference type="InterPro" id="IPR013328">
    <property type="entry name" value="6PGD_dom2"/>
</dbReference>
<comment type="similarity">
    <text evidence="2 10">Belongs to the ketopantoate reductase family.</text>
</comment>
<evidence type="ECO:0000256" key="8">
    <source>
        <dbReference type="ARBA" id="ARBA00032024"/>
    </source>
</evidence>
<dbReference type="NCBIfam" id="TIGR00745">
    <property type="entry name" value="apbA_panE"/>
    <property type="match status" value="1"/>
</dbReference>
<feature type="domain" description="Ketopantoate reductase C-terminal" evidence="12">
    <location>
        <begin position="184"/>
        <end position="303"/>
    </location>
</feature>
<keyword evidence="5 10" id="KW-0566">Pantothenate biosynthesis</keyword>
<dbReference type="InterPro" id="IPR013332">
    <property type="entry name" value="KPR_N"/>
</dbReference>
<dbReference type="PANTHER" id="PTHR21708">
    <property type="entry name" value="PROBABLE 2-DEHYDROPANTOATE 2-REDUCTASE"/>
    <property type="match status" value="1"/>
</dbReference>
<accession>A0ABV7V537</accession>
<sequence length="309" mass="31844">MAEAPRKIVIVGAGAMGCLLAARLALGGAQVTVVDVDAARLATIAREGITLCDDTGTHHARVAAARAADVSGPADVVILMTKGMHSAAAIQSVAHLANGQCLALTLQNGLGNVEAIATVFAPDRILWGVTDFPADLDGPAQVSSHGAGHIWLGGADPVADVHALGVAILLDRNGLNAVVDPQVRVAVWEKVAFNAALNALATITGKPVGGLDCTEGRRIALAVVEETMATAQAHGVPIDRPRLLAKIEHALAHHRGHKPSMLQDRLAGRATEIESINGAIVALADQAGVPVPVTRTLADLVRMGEPRRE</sequence>
<evidence type="ECO:0000256" key="1">
    <source>
        <dbReference type="ARBA" id="ARBA00004994"/>
    </source>
</evidence>
<comment type="function">
    <text evidence="10">Catalyzes the NADPH-dependent reduction of ketopantoate into pantoic acid.</text>
</comment>
<dbReference type="Pfam" id="PF08546">
    <property type="entry name" value="ApbA_C"/>
    <property type="match status" value="1"/>
</dbReference>
<keyword evidence="14" id="KW-1185">Reference proteome</keyword>
<dbReference type="PANTHER" id="PTHR21708:SF26">
    <property type="entry name" value="2-DEHYDROPANTOATE 2-REDUCTASE"/>
    <property type="match status" value="1"/>
</dbReference>
<dbReference type="RefSeq" id="WP_191323525.1">
    <property type="nucleotide sequence ID" value="NZ_BMZP01000004.1"/>
</dbReference>
<dbReference type="EMBL" id="JBHRYE010000022">
    <property type="protein sequence ID" value="MFC3672506.1"/>
    <property type="molecule type" value="Genomic_DNA"/>
</dbReference>
<evidence type="ECO:0000256" key="6">
    <source>
        <dbReference type="ARBA" id="ARBA00022857"/>
    </source>
</evidence>
<dbReference type="InterPro" id="IPR013752">
    <property type="entry name" value="KPA_reductase"/>
</dbReference>
<evidence type="ECO:0000256" key="10">
    <source>
        <dbReference type="RuleBase" id="RU362068"/>
    </source>
</evidence>
<evidence type="ECO:0000313" key="13">
    <source>
        <dbReference type="EMBL" id="MFC3672506.1"/>
    </source>
</evidence>
<evidence type="ECO:0000256" key="7">
    <source>
        <dbReference type="ARBA" id="ARBA00023002"/>
    </source>
</evidence>
<dbReference type="InterPro" id="IPR003710">
    <property type="entry name" value="ApbA"/>
</dbReference>
<dbReference type="Proteomes" id="UP001595683">
    <property type="component" value="Unassembled WGS sequence"/>
</dbReference>
<evidence type="ECO:0000256" key="5">
    <source>
        <dbReference type="ARBA" id="ARBA00022655"/>
    </source>
</evidence>
<dbReference type="EC" id="1.1.1.169" evidence="3 10"/>
<comment type="pathway">
    <text evidence="1 10">Cofactor biosynthesis; (R)-pantothenate biosynthesis; (R)-pantoate from 3-methyl-2-oxobutanoate: step 2/2.</text>
</comment>
<feature type="domain" description="Ketopantoate reductase N-terminal" evidence="11">
    <location>
        <begin position="8"/>
        <end position="154"/>
    </location>
</feature>
<keyword evidence="6 10" id="KW-0521">NADP</keyword>
<dbReference type="PROSITE" id="PS51257">
    <property type="entry name" value="PROKAR_LIPOPROTEIN"/>
    <property type="match status" value="1"/>
</dbReference>
<evidence type="ECO:0000313" key="14">
    <source>
        <dbReference type="Proteomes" id="UP001595683"/>
    </source>
</evidence>
<protein>
    <recommendedName>
        <fullName evidence="4 10">2-dehydropantoate 2-reductase</fullName>
        <ecNumber evidence="3 10">1.1.1.169</ecNumber>
    </recommendedName>
    <alternativeName>
        <fullName evidence="8 10">Ketopantoate reductase</fullName>
    </alternativeName>
</protein>
<proteinExistence type="inferred from homology"/>
<dbReference type="InterPro" id="IPR036291">
    <property type="entry name" value="NAD(P)-bd_dom_sf"/>
</dbReference>